<reference evidence="1" key="1">
    <citation type="journal article" date="2015" name="Nature">
        <title>Complex archaea that bridge the gap between prokaryotes and eukaryotes.</title>
        <authorList>
            <person name="Spang A."/>
            <person name="Saw J.H."/>
            <person name="Jorgensen S.L."/>
            <person name="Zaremba-Niedzwiedzka K."/>
            <person name="Martijn J."/>
            <person name="Lind A.E."/>
            <person name="van Eijk R."/>
            <person name="Schleper C."/>
            <person name="Guy L."/>
            <person name="Ettema T.J."/>
        </authorList>
    </citation>
    <scope>NUCLEOTIDE SEQUENCE</scope>
</reference>
<protein>
    <submittedName>
        <fullName evidence="1">Uncharacterized protein</fullName>
    </submittedName>
</protein>
<sequence>MERTEENKSTVQRQVGRFQAMNYGCNDDRHTELADVFLGFANPEDVSRAVTHFIRTEDQCPTVAQVLNHKLEMDRQARWTLKRADPNCVTCSGTGWQQTTRTQRGWPLGDVVDYDCVETCHCRRKAAA</sequence>
<evidence type="ECO:0000313" key="1">
    <source>
        <dbReference type="EMBL" id="KKM01376.1"/>
    </source>
</evidence>
<gene>
    <name evidence="1" type="ORF">LCGC14_1795080</name>
</gene>
<proteinExistence type="predicted"/>
<dbReference type="AlphaFoldDB" id="A0A0F9J663"/>
<dbReference type="EMBL" id="LAZR01017212">
    <property type="protein sequence ID" value="KKM01376.1"/>
    <property type="molecule type" value="Genomic_DNA"/>
</dbReference>
<organism evidence="1">
    <name type="scientific">marine sediment metagenome</name>
    <dbReference type="NCBI Taxonomy" id="412755"/>
    <lineage>
        <taxon>unclassified sequences</taxon>
        <taxon>metagenomes</taxon>
        <taxon>ecological metagenomes</taxon>
    </lineage>
</organism>
<name>A0A0F9J663_9ZZZZ</name>
<comment type="caution">
    <text evidence="1">The sequence shown here is derived from an EMBL/GenBank/DDBJ whole genome shotgun (WGS) entry which is preliminary data.</text>
</comment>
<accession>A0A0F9J663</accession>